<name>A0A0M2PTT6_PROHO</name>
<organism evidence="2 3">
    <name type="scientific">Prochlorothrix hollandica PCC 9006 = CALU 1027</name>
    <dbReference type="NCBI Taxonomy" id="317619"/>
    <lineage>
        <taxon>Bacteria</taxon>
        <taxon>Bacillati</taxon>
        <taxon>Cyanobacteriota</taxon>
        <taxon>Cyanophyceae</taxon>
        <taxon>Prochlorotrichales</taxon>
        <taxon>Prochlorotrichaceae</taxon>
        <taxon>Prochlorothrix</taxon>
    </lineage>
</organism>
<reference evidence="2" key="1">
    <citation type="submission" date="2012-04" db="EMBL/GenBank/DDBJ databases">
        <authorList>
            <person name="Borisov I.G."/>
            <person name="Ivanikova N.V."/>
            <person name="Pinevich A.V."/>
        </authorList>
    </citation>
    <scope>NUCLEOTIDE SEQUENCE</scope>
    <source>
        <strain evidence="2">CALU 1027</strain>
    </source>
</reference>
<proteinExistence type="predicted"/>
<accession>A0A0M2PTT6</accession>
<evidence type="ECO:0000313" key="3">
    <source>
        <dbReference type="Proteomes" id="UP000034681"/>
    </source>
</evidence>
<keyword evidence="3" id="KW-1185">Reference proteome</keyword>
<sequence length="134" mass="14903">MELLTLERDKREMQMQNANARDKHQRQTPGRISSLGGQDRIEIRGGQCPHFGYGRSMGAGILWVIAPSFAAHASPLRCKDARDRRLLFCHYLGDVQRMGNPHPQPLLPAAASLSQQEIESKTSSKSLSRPGRGI</sequence>
<gene>
    <name evidence="2" type="ORF">PROH_08915</name>
</gene>
<dbReference type="AlphaFoldDB" id="A0A0M2PTT6"/>
<comment type="caution">
    <text evidence="2">The sequence shown here is derived from an EMBL/GenBank/DDBJ whole genome shotgun (WGS) entry which is preliminary data.</text>
</comment>
<feature type="compositionally biased region" description="Polar residues" evidence="1">
    <location>
        <begin position="112"/>
        <end position="127"/>
    </location>
</feature>
<protein>
    <submittedName>
        <fullName evidence="2">Uncharacterized protein</fullName>
    </submittedName>
</protein>
<feature type="region of interest" description="Disordered" evidence="1">
    <location>
        <begin position="16"/>
        <end position="39"/>
    </location>
</feature>
<evidence type="ECO:0000256" key="1">
    <source>
        <dbReference type="SAM" id="MobiDB-lite"/>
    </source>
</evidence>
<dbReference type="STRING" id="317619.GCA_000332315_01477"/>
<feature type="region of interest" description="Disordered" evidence="1">
    <location>
        <begin position="99"/>
        <end position="134"/>
    </location>
</feature>
<dbReference type="Proteomes" id="UP000034681">
    <property type="component" value="Unassembled WGS sequence"/>
</dbReference>
<dbReference type="EMBL" id="AJTX02000004">
    <property type="protein sequence ID" value="KKI99915.1"/>
    <property type="molecule type" value="Genomic_DNA"/>
</dbReference>
<evidence type="ECO:0000313" key="2">
    <source>
        <dbReference type="EMBL" id="KKI99915.1"/>
    </source>
</evidence>